<feature type="domain" description="2TM" evidence="2">
    <location>
        <begin position="67"/>
        <end position="143"/>
    </location>
</feature>
<keyword evidence="1" id="KW-0812">Transmembrane</keyword>
<evidence type="ECO:0000256" key="1">
    <source>
        <dbReference type="SAM" id="Phobius"/>
    </source>
</evidence>
<dbReference type="Proteomes" id="UP000037784">
    <property type="component" value="Unassembled WGS sequence"/>
</dbReference>
<evidence type="ECO:0000313" key="3">
    <source>
        <dbReference type="EMBL" id="GAP63047.1"/>
    </source>
</evidence>
<dbReference type="RefSeq" id="WP_054492917.1">
    <property type="nucleotide sequence ID" value="NZ_BBZA01000108.1"/>
</dbReference>
<keyword evidence="4" id="KW-1185">Reference proteome</keyword>
<gene>
    <name evidence="3" type="ORF">ARMA_1470</name>
</gene>
<protein>
    <recommendedName>
        <fullName evidence="2">2TM domain-containing protein</fullName>
    </recommendedName>
</protein>
<sequence>MRENEYTPEEVQAILKRAVELDDHRERFSRDELLAMARELGLSEEAVLAAEQDVRPTGKAAELAQARQEFIAERRQEFKQHLVAYVCVNAFLFVINLLTAPDFWWFIFPLLGWGMGLAMQAFEVSQTEGPKFEDAFEHWYTRRYVKKRLKRTAVSLIERAVDSLALPSDSTDTHK</sequence>
<name>A0A0M9UCN8_9CHLR</name>
<keyword evidence="1" id="KW-1133">Transmembrane helix</keyword>
<comment type="caution">
    <text evidence="3">The sequence shown here is derived from an EMBL/GenBank/DDBJ whole genome shotgun (WGS) entry which is preliminary data.</text>
</comment>
<dbReference type="EMBL" id="BBZA01000108">
    <property type="protein sequence ID" value="GAP63047.1"/>
    <property type="molecule type" value="Genomic_DNA"/>
</dbReference>
<dbReference type="InterPro" id="IPR025698">
    <property type="entry name" value="2TM_dom"/>
</dbReference>
<accession>A0A0M9UCN8</accession>
<dbReference type="InParanoid" id="A0A0M9UCN8"/>
<organism evidence="3 4">
    <name type="scientific">Ardenticatena maritima</name>
    <dbReference type="NCBI Taxonomy" id="872965"/>
    <lineage>
        <taxon>Bacteria</taxon>
        <taxon>Bacillati</taxon>
        <taxon>Chloroflexota</taxon>
        <taxon>Ardenticatenia</taxon>
        <taxon>Ardenticatenales</taxon>
        <taxon>Ardenticatenaceae</taxon>
        <taxon>Ardenticatena</taxon>
    </lineage>
</organism>
<feature type="transmembrane region" description="Helical" evidence="1">
    <location>
        <begin position="82"/>
        <end position="98"/>
    </location>
</feature>
<reference evidence="4" key="1">
    <citation type="submission" date="2015-08" db="EMBL/GenBank/DDBJ databases">
        <title>Draft Genome Sequence of a Heterotrophic Facultative Anaerobic Bacterium Ardenticatena maritima Strain 110S.</title>
        <authorList>
            <person name="Kawaichi S."/>
            <person name="Yoshida T."/>
            <person name="Sako Y."/>
            <person name="Nakamura R."/>
        </authorList>
    </citation>
    <scope>NUCLEOTIDE SEQUENCE [LARGE SCALE GENOMIC DNA]</scope>
    <source>
        <strain evidence="4">110S</strain>
    </source>
</reference>
<proteinExistence type="predicted"/>
<evidence type="ECO:0000259" key="2">
    <source>
        <dbReference type="Pfam" id="PF13239"/>
    </source>
</evidence>
<evidence type="ECO:0000313" key="4">
    <source>
        <dbReference type="Proteomes" id="UP000037784"/>
    </source>
</evidence>
<dbReference type="Pfam" id="PF13239">
    <property type="entry name" value="2TM"/>
    <property type="match status" value="1"/>
</dbReference>
<keyword evidence="1" id="KW-0472">Membrane</keyword>
<dbReference type="AlphaFoldDB" id="A0A0M9UCN8"/>
<dbReference type="OrthoDB" id="8965954at2"/>